<gene>
    <name evidence="1" type="ORF">SLEP1_g19692</name>
</gene>
<dbReference type="EMBL" id="BPVZ01000028">
    <property type="protein sequence ID" value="GKV07999.1"/>
    <property type="molecule type" value="Genomic_DNA"/>
</dbReference>
<evidence type="ECO:0000313" key="2">
    <source>
        <dbReference type="Proteomes" id="UP001054252"/>
    </source>
</evidence>
<dbReference type="Proteomes" id="UP001054252">
    <property type="component" value="Unassembled WGS sequence"/>
</dbReference>
<evidence type="ECO:0008006" key="3">
    <source>
        <dbReference type="Google" id="ProtNLM"/>
    </source>
</evidence>
<sequence length="120" mass="13335">MLSSFTPDPTNLYNAPVQRMIHWDRSYFKLNTKALSSTAPGLLRLETLSETIKATGFVFLLGRLVAPLVLPLNSRAFGMAWDVLAEIPAVQMYHLFREANLCADQLATMGQDLPCSRSSC</sequence>
<proteinExistence type="predicted"/>
<reference evidence="1 2" key="1">
    <citation type="journal article" date="2021" name="Commun. Biol.">
        <title>The genome of Shorea leprosula (Dipterocarpaceae) highlights the ecological relevance of drought in aseasonal tropical rainforests.</title>
        <authorList>
            <person name="Ng K.K.S."/>
            <person name="Kobayashi M.J."/>
            <person name="Fawcett J.A."/>
            <person name="Hatakeyama M."/>
            <person name="Paape T."/>
            <person name="Ng C.H."/>
            <person name="Ang C.C."/>
            <person name="Tnah L.H."/>
            <person name="Lee C.T."/>
            <person name="Nishiyama T."/>
            <person name="Sese J."/>
            <person name="O'Brien M.J."/>
            <person name="Copetti D."/>
            <person name="Mohd Noor M.I."/>
            <person name="Ong R.C."/>
            <person name="Putra M."/>
            <person name="Sireger I.Z."/>
            <person name="Indrioko S."/>
            <person name="Kosugi Y."/>
            <person name="Izuno A."/>
            <person name="Isagi Y."/>
            <person name="Lee S.L."/>
            <person name="Shimizu K.K."/>
        </authorList>
    </citation>
    <scope>NUCLEOTIDE SEQUENCE [LARGE SCALE GENOMIC DNA]</scope>
    <source>
        <strain evidence="1">214</strain>
    </source>
</reference>
<comment type="caution">
    <text evidence="1">The sequence shown here is derived from an EMBL/GenBank/DDBJ whole genome shotgun (WGS) entry which is preliminary data.</text>
</comment>
<keyword evidence="2" id="KW-1185">Reference proteome</keyword>
<evidence type="ECO:0000313" key="1">
    <source>
        <dbReference type="EMBL" id="GKV07999.1"/>
    </source>
</evidence>
<dbReference type="AlphaFoldDB" id="A0AAV5J079"/>
<name>A0AAV5J079_9ROSI</name>
<protein>
    <recommendedName>
        <fullName evidence="3">RNase H type-1 domain-containing protein</fullName>
    </recommendedName>
</protein>
<organism evidence="1 2">
    <name type="scientific">Rubroshorea leprosula</name>
    <dbReference type="NCBI Taxonomy" id="152421"/>
    <lineage>
        <taxon>Eukaryota</taxon>
        <taxon>Viridiplantae</taxon>
        <taxon>Streptophyta</taxon>
        <taxon>Embryophyta</taxon>
        <taxon>Tracheophyta</taxon>
        <taxon>Spermatophyta</taxon>
        <taxon>Magnoliopsida</taxon>
        <taxon>eudicotyledons</taxon>
        <taxon>Gunneridae</taxon>
        <taxon>Pentapetalae</taxon>
        <taxon>rosids</taxon>
        <taxon>malvids</taxon>
        <taxon>Malvales</taxon>
        <taxon>Dipterocarpaceae</taxon>
        <taxon>Rubroshorea</taxon>
    </lineage>
</organism>
<accession>A0AAV5J079</accession>